<evidence type="ECO:0000313" key="8">
    <source>
        <dbReference type="Proteomes" id="UP000186817"/>
    </source>
</evidence>
<dbReference type="Gene3D" id="1.10.10.970">
    <property type="entry name" value="RNA 2'-phosphotransferase, Tpt1/KptA family, N-terminal domain"/>
    <property type="match status" value="1"/>
</dbReference>
<evidence type="ECO:0000256" key="5">
    <source>
        <dbReference type="ARBA" id="ARBA00023027"/>
    </source>
</evidence>
<dbReference type="GO" id="GO:0000215">
    <property type="term" value="F:tRNA 2'-phosphotransferase activity"/>
    <property type="evidence" value="ECO:0007669"/>
    <property type="project" value="UniProtKB-EC"/>
</dbReference>
<dbReference type="InterPro" id="IPR002745">
    <property type="entry name" value="Ptrans_KptA/Tpt1"/>
</dbReference>
<evidence type="ECO:0000256" key="2">
    <source>
        <dbReference type="ARBA" id="ARBA00009836"/>
    </source>
</evidence>
<evidence type="ECO:0000256" key="6">
    <source>
        <dbReference type="ARBA" id="ARBA00047949"/>
    </source>
</evidence>
<keyword evidence="5" id="KW-0520">NAD</keyword>
<evidence type="ECO:0000256" key="3">
    <source>
        <dbReference type="ARBA" id="ARBA00012007"/>
    </source>
</evidence>
<dbReference type="Proteomes" id="UP000186817">
    <property type="component" value="Unassembled WGS sequence"/>
</dbReference>
<evidence type="ECO:0000256" key="4">
    <source>
        <dbReference type="ARBA" id="ARBA00022679"/>
    </source>
</evidence>
<dbReference type="SUPFAM" id="SSF56399">
    <property type="entry name" value="ADP-ribosylation"/>
    <property type="match status" value="1"/>
</dbReference>
<dbReference type="AlphaFoldDB" id="A0A1Q9CKH4"/>
<dbReference type="PANTHER" id="PTHR12684">
    <property type="entry name" value="PUTATIVE PHOSPHOTRANSFERASE"/>
    <property type="match status" value="1"/>
</dbReference>
<proteinExistence type="inferred from homology"/>
<name>A0A1Q9CKH4_SYMMI</name>
<evidence type="ECO:0000256" key="1">
    <source>
        <dbReference type="ARBA" id="ARBA00003343"/>
    </source>
</evidence>
<keyword evidence="8" id="KW-1185">Reference proteome</keyword>
<dbReference type="InterPro" id="IPR042081">
    <property type="entry name" value="RNA_2'-PTrans_C"/>
</dbReference>
<dbReference type="GO" id="GO:0006388">
    <property type="term" value="P:tRNA splicing, via endonucleolytic cleavage and ligation"/>
    <property type="evidence" value="ECO:0007669"/>
    <property type="project" value="TreeGrafter"/>
</dbReference>
<dbReference type="EC" id="2.7.1.160" evidence="3"/>
<dbReference type="OrthoDB" id="419694at2759"/>
<protein>
    <recommendedName>
        <fullName evidence="3">2'-phosphotransferase</fullName>
        <ecNumber evidence="3">2.7.1.160</ecNumber>
    </recommendedName>
</protein>
<organism evidence="7 8">
    <name type="scientific">Symbiodinium microadriaticum</name>
    <name type="common">Dinoflagellate</name>
    <name type="synonym">Zooxanthella microadriatica</name>
    <dbReference type="NCBI Taxonomy" id="2951"/>
    <lineage>
        <taxon>Eukaryota</taxon>
        <taxon>Sar</taxon>
        <taxon>Alveolata</taxon>
        <taxon>Dinophyceae</taxon>
        <taxon>Suessiales</taxon>
        <taxon>Symbiodiniaceae</taxon>
        <taxon>Symbiodinium</taxon>
    </lineage>
</organism>
<comment type="function">
    <text evidence="1">Catalyzes the last step of tRNA splicing, the transfer of the splice junction 2'-phosphate from ligated tRNA to NAD to produce ADP-ribose 1''-2'' cyclic phosphate.</text>
</comment>
<dbReference type="InterPro" id="IPR042080">
    <property type="entry name" value="RNA_2'-PTrans_N"/>
</dbReference>
<comment type="similarity">
    <text evidence="2">Belongs to the KptA/TPT1 family.</text>
</comment>
<sequence length="453" mass="50351">MLSPADPPISMRTYDGGEVRVMTLPKWISAWTMLQEWMACRAELTSAFSLSACDLVCGAAWPPVPECCEWCEGIRELSKPAVACKGRVAFDLVYDRSCALSHLLSDWSSGRSTCCCIAWFRTYTWGWRMAWTPFETIDLLKLCLPSEAVPCRLSRVTAFYVESEQSIGRVLAKFEGPAGSSGSLAIVHEAPDAVLEWLGEEGSLGPFREDAKNPESPLAFAISKGLAACLRHNHKPRIHVNEAGWAKLSDVLFWPRIAETSATAGDVLEVVRSNQKQRYQLGVQQDGPYFIRAVQGHSRTEVGEENLLEPVSEEQLPDTLLHGTSWNAYESIQQRGLLPGRAQNTGGKGGRHGGKWREGRQHVHFFSDSGGISGQREGSTMLVRISTRKAAEQGVRFLISRNGVYLTPDEVPPICITSFQSLRTGDLYDRDGERTAFFFTVEPHRHESMHCDN</sequence>
<dbReference type="Pfam" id="PF01885">
    <property type="entry name" value="PTS_2-RNA"/>
    <property type="match status" value="2"/>
</dbReference>
<dbReference type="Gene3D" id="3.20.170.30">
    <property type="match status" value="1"/>
</dbReference>
<evidence type="ECO:0000313" key="7">
    <source>
        <dbReference type="EMBL" id="OLP83424.1"/>
    </source>
</evidence>
<gene>
    <name evidence="7" type="primary">kptA</name>
    <name evidence="7" type="ORF">AK812_SmicGene35821</name>
</gene>
<reference evidence="7 8" key="1">
    <citation type="submission" date="2016-02" db="EMBL/GenBank/DDBJ databases">
        <title>Genome analysis of coral dinoflagellate symbionts highlights evolutionary adaptations to a symbiotic lifestyle.</title>
        <authorList>
            <person name="Aranda M."/>
            <person name="Li Y."/>
            <person name="Liew Y.J."/>
            <person name="Baumgarten S."/>
            <person name="Simakov O."/>
            <person name="Wilson M."/>
            <person name="Piel J."/>
            <person name="Ashoor H."/>
            <person name="Bougouffa S."/>
            <person name="Bajic V.B."/>
            <person name="Ryu T."/>
            <person name="Ravasi T."/>
            <person name="Bayer T."/>
            <person name="Micklem G."/>
            <person name="Kim H."/>
            <person name="Bhak J."/>
            <person name="Lajeunesse T.C."/>
            <person name="Voolstra C.R."/>
        </authorList>
    </citation>
    <scope>NUCLEOTIDE SEQUENCE [LARGE SCALE GENOMIC DNA]</scope>
    <source>
        <strain evidence="7 8">CCMP2467</strain>
    </source>
</reference>
<comment type="caution">
    <text evidence="7">The sequence shown here is derived from an EMBL/GenBank/DDBJ whole genome shotgun (WGS) entry which is preliminary data.</text>
</comment>
<dbReference type="PANTHER" id="PTHR12684:SF2">
    <property type="entry name" value="TRNA 2'-PHOSPHOTRANSFERASE 1"/>
    <property type="match status" value="1"/>
</dbReference>
<keyword evidence="4 7" id="KW-0808">Transferase</keyword>
<accession>A0A1Q9CKH4</accession>
<dbReference type="EMBL" id="LSRX01001117">
    <property type="protein sequence ID" value="OLP83424.1"/>
    <property type="molecule type" value="Genomic_DNA"/>
</dbReference>
<comment type="catalytic activity">
    <reaction evidence="6">
        <text>2'-phospho-[ligated tRNA] + NAD(+) = mature tRNA + ADP-alpha-D-ribose 1'',2''-cyclic phosphate + nicotinamide</text>
        <dbReference type="Rhea" id="RHEA:23324"/>
        <dbReference type="Rhea" id="RHEA-COMP:11106"/>
        <dbReference type="Rhea" id="RHEA-COMP:11107"/>
        <dbReference type="ChEBI" id="CHEBI:17154"/>
        <dbReference type="ChEBI" id="CHEBI:57540"/>
        <dbReference type="ChEBI" id="CHEBI:76596"/>
        <dbReference type="ChEBI" id="CHEBI:82883"/>
        <dbReference type="ChEBI" id="CHEBI:85027"/>
        <dbReference type="EC" id="2.7.1.160"/>
    </reaction>
</comment>